<evidence type="ECO:0000313" key="1">
    <source>
        <dbReference type="EMBL" id="KAH6647185.1"/>
    </source>
</evidence>
<dbReference type="EMBL" id="JAGPXC010000009">
    <property type="protein sequence ID" value="KAH6647185.1"/>
    <property type="molecule type" value="Genomic_DNA"/>
</dbReference>
<organism evidence="1 2">
    <name type="scientific">Truncatella angustata</name>
    <dbReference type="NCBI Taxonomy" id="152316"/>
    <lineage>
        <taxon>Eukaryota</taxon>
        <taxon>Fungi</taxon>
        <taxon>Dikarya</taxon>
        <taxon>Ascomycota</taxon>
        <taxon>Pezizomycotina</taxon>
        <taxon>Sordariomycetes</taxon>
        <taxon>Xylariomycetidae</taxon>
        <taxon>Amphisphaeriales</taxon>
        <taxon>Sporocadaceae</taxon>
        <taxon>Truncatella</taxon>
    </lineage>
</organism>
<keyword evidence="2" id="KW-1185">Reference proteome</keyword>
<comment type="caution">
    <text evidence="1">The sequence shown here is derived from an EMBL/GenBank/DDBJ whole genome shotgun (WGS) entry which is preliminary data.</text>
</comment>
<protein>
    <submittedName>
        <fullName evidence="1">Uncharacterized protein</fullName>
    </submittedName>
</protein>
<dbReference type="GeneID" id="70129695"/>
<dbReference type="OrthoDB" id="5326588at2759"/>
<dbReference type="RefSeq" id="XP_045953699.1">
    <property type="nucleotide sequence ID" value="XM_046100803.1"/>
</dbReference>
<gene>
    <name evidence="1" type="ORF">BKA67DRAFT_540634</name>
</gene>
<accession>A0A9P8RPX2</accession>
<dbReference type="AlphaFoldDB" id="A0A9P8RPX2"/>
<proteinExistence type="predicted"/>
<sequence>MHHLSNHEVKRRSGKWWWNYPPIQKMRSRARVTSKQRLAYEDATLKVPERSFDAYRTNRHLQLRAQSSLRRQHDIFVAHTKRNDAMAWDVLQSCTTRAGELLVVSHDSKYLRLASKNDYEKSLEVGPEYFAVADRLRKWHFGLDCYYDDLLMTVAGMSPLFCDLDRCSSAATSLNSQQQEVQGVYVVQTIRTLTLPDRWFRFRKDHRRKSVSKEWDSIILCENDHWSNIYTMERAVASLATINYFNLKRIHGRMNLAALAYQARTGVAVPMVEVFDNWMGNHFILMAERAKGFAHSRLEELEAV</sequence>
<dbReference type="Proteomes" id="UP000758603">
    <property type="component" value="Unassembled WGS sequence"/>
</dbReference>
<name>A0A9P8RPX2_9PEZI</name>
<reference evidence="1" key="1">
    <citation type="journal article" date="2021" name="Nat. Commun.">
        <title>Genetic determinants of endophytism in the Arabidopsis root mycobiome.</title>
        <authorList>
            <person name="Mesny F."/>
            <person name="Miyauchi S."/>
            <person name="Thiergart T."/>
            <person name="Pickel B."/>
            <person name="Atanasova L."/>
            <person name="Karlsson M."/>
            <person name="Huettel B."/>
            <person name="Barry K.W."/>
            <person name="Haridas S."/>
            <person name="Chen C."/>
            <person name="Bauer D."/>
            <person name="Andreopoulos W."/>
            <person name="Pangilinan J."/>
            <person name="LaButti K."/>
            <person name="Riley R."/>
            <person name="Lipzen A."/>
            <person name="Clum A."/>
            <person name="Drula E."/>
            <person name="Henrissat B."/>
            <person name="Kohler A."/>
            <person name="Grigoriev I.V."/>
            <person name="Martin F.M."/>
            <person name="Hacquard S."/>
        </authorList>
    </citation>
    <scope>NUCLEOTIDE SEQUENCE</scope>
    <source>
        <strain evidence="1">MPI-SDFR-AT-0073</strain>
    </source>
</reference>
<evidence type="ECO:0000313" key="2">
    <source>
        <dbReference type="Proteomes" id="UP000758603"/>
    </source>
</evidence>